<evidence type="ECO:0000259" key="2">
    <source>
        <dbReference type="Pfam" id="PF00384"/>
    </source>
</evidence>
<evidence type="ECO:0000256" key="1">
    <source>
        <dbReference type="ARBA" id="ARBA00023002"/>
    </source>
</evidence>
<reference evidence="3" key="2">
    <citation type="journal article" date="2014" name="ISME J.">
        <title>Microbial stratification in low pH oxic and suboxic macroscopic growths along an acid mine drainage.</title>
        <authorList>
            <person name="Mendez-Garcia C."/>
            <person name="Mesa V."/>
            <person name="Sprenger R.R."/>
            <person name="Richter M."/>
            <person name="Diez M.S."/>
            <person name="Solano J."/>
            <person name="Bargiela R."/>
            <person name="Golyshina O.V."/>
            <person name="Manteca A."/>
            <person name="Ramos J.L."/>
            <person name="Gallego J.R."/>
            <person name="Llorente I."/>
            <person name="Martins Dos Santos V.A."/>
            <person name="Jensen O.N."/>
            <person name="Pelaez A.I."/>
            <person name="Sanchez J."/>
            <person name="Ferrer M."/>
        </authorList>
    </citation>
    <scope>NUCLEOTIDE SEQUENCE</scope>
</reference>
<dbReference type="EMBL" id="AUZY01006790">
    <property type="protein sequence ID" value="EQD53246.1"/>
    <property type="molecule type" value="Genomic_DNA"/>
</dbReference>
<gene>
    <name evidence="3" type="ORF">B1B_10356</name>
</gene>
<reference evidence="3" key="1">
    <citation type="submission" date="2013-08" db="EMBL/GenBank/DDBJ databases">
        <authorList>
            <person name="Mendez C."/>
            <person name="Richter M."/>
            <person name="Ferrer M."/>
            <person name="Sanchez J."/>
        </authorList>
    </citation>
    <scope>NUCLEOTIDE SEQUENCE</scope>
</reference>
<dbReference type="Pfam" id="PF00384">
    <property type="entry name" value="Molybdopterin"/>
    <property type="match status" value="1"/>
</dbReference>
<proteinExistence type="predicted"/>
<feature type="non-terminal residue" evidence="3">
    <location>
        <position position="1"/>
    </location>
</feature>
<dbReference type="Gene3D" id="3.40.50.740">
    <property type="match status" value="1"/>
</dbReference>
<accession>T0ZYF5</accession>
<keyword evidence="1" id="KW-0560">Oxidoreductase</keyword>
<dbReference type="GO" id="GO:0016020">
    <property type="term" value="C:membrane"/>
    <property type="evidence" value="ECO:0007669"/>
    <property type="project" value="TreeGrafter"/>
</dbReference>
<dbReference type="AlphaFoldDB" id="T0ZYF5"/>
<dbReference type="InterPro" id="IPR050123">
    <property type="entry name" value="Prok_molybdopt-oxidoreductase"/>
</dbReference>
<dbReference type="PANTHER" id="PTHR43105">
    <property type="entry name" value="RESPIRATORY NITRATE REDUCTASE"/>
    <property type="match status" value="1"/>
</dbReference>
<dbReference type="InterPro" id="IPR006656">
    <property type="entry name" value="Mopterin_OxRdtase"/>
</dbReference>
<name>T0ZYF5_9ZZZZ</name>
<dbReference type="GO" id="GO:0022904">
    <property type="term" value="P:respiratory electron transport chain"/>
    <property type="evidence" value="ECO:0007669"/>
    <property type="project" value="TreeGrafter"/>
</dbReference>
<feature type="domain" description="Molybdopterin oxidoreductase" evidence="2">
    <location>
        <begin position="30"/>
        <end position="229"/>
    </location>
</feature>
<dbReference type="GO" id="GO:0003954">
    <property type="term" value="F:NADH dehydrogenase activity"/>
    <property type="evidence" value="ECO:0007669"/>
    <property type="project" value="TreeGrafter"/>
</dbReference>
<organism evidence="3">
    <name type="scientific">mine drainage metagenome</name>
    <dbReference type="NCBI Taxonomy" id="410659"/>
    <lineage>
        <taxon>unclassified sequences</taxon>
        <taxon>metagenomes</taxon>
        <taxon>ecological metagenomes</taxon>
    </lineage>
</organism>
<protein>
    <submittedName>
        <fullName evidence="3">Formate dehydrogenase subunit alpha</fullName>
    </submittedName>
</protein>
<dbReference type="PANTHER" id="PTHR43105:SF14">
    <property type="entry name" value="FORMATE DEHYDROGENASE H"/>
    <property type="match status" value="1"/>
</dbReference>
<dbReference type="SUPFAM" id="SSF53706">
    <property type="entry name" value="Formate dehydrogenase/DMSO reductase, domains 1-3"/>
    <property type="match status" value="1"/>
</dbReference>
<evidence type="ECO:0000313" key="3">
    <source>
        <dbReference type="EMBL" id="EQD53246.1"/>
    </source>
</evidence>
<sequence length="256" mass="27636">SLEPFTVEEAERVTGVGRAEIEGLADLIHAAGSMAICWAMGVTQHQSGSETSTAISNLLLLTGNYGRPHTGAYPLRGHANVQGTSDFGCLPAFLPGYERTDDPQVVAKYEAAWGVSLPKRRGLTSTEMVDAALEGKLKALLIFGEDKLLADAREERTARALATLPLLVVTELFLTRTAEQAHVVLPAAASLEKDGSFVNTERRIQRFYRALDPPGEARDELGILQEIARRLGAPWQYHHPSEVMAEVAGLAGFFAG</sequence>
<comment type="caution">
    <text evidence="3">The sequence shown here is derived from an EMBL/GenBank/DDBJ whole genome shotgun (WGS) entry which is preliminary data.</text>
</comment>